<keyword evidence="4" id="KW-0732">Signal</keyword>
<dbReference type="InterPro" id="IPR033121">
    <property type="entry name" value="PEPTIDASE_A1"/>
</dbReference>
<proteinExistence type="inferred from homology"/>
<protein>
    <submittedName>
        <fullName evidence="6">Acid protease</fullName>
    </submittedName>
</protein>
<accession>A0A6G1JM88</accession>
<dbReference type="InterPro" id="IPR021109">
    <property type="entry name" value="Peptidase_aspartic_dom_sf"/>
</dbReference>
<dbReference type="OrthoDB" id="4074350at2759"/>
<keyword evidence="3" id="KW-1133">Transmembrane helix</keyword>
<keyword evidence="3" id="KW-0812">Transmembrane</keyword>
<evidence type="ECO:0000313" key="6">
    <source>
        <dbReference type="EMBL" id="KAF2691548.1"/>
    </source>
</evidence>
<feature type="chain" id="PRO_5026204118" evidence="4">
    <location>
        <begin position="24"/>
        <end position="589"/>
    </location>
</feature>
<dbReference type="Proteomes" id="UP000799291">
    <property type="component" value="Unassembled WGS sequence"/>
</dbReference>
<dbReference type="SUPFAM" id="SSF50630">
    <property type="entry name" value="Acid proteases"/>
    <property type="match status" value="1"/>
</dbReference>
<organism evidence="6 7">
    <name type="scientific">Lentithecium fluviatile CBS 122367</name>
    <dbReference type="NCBI Taxonomy" id="1168545"/>
    <lineage>
        <taxon>Eukaryota</taxon>
        <taxon>Fungi</taxon>
        <taxon>Dikarya</taxon>
        <taxon>Ascomycota</taxon>
        <taxon>Pezizomycotina</taxon>
        <taxon>Dothideomycetes</taxon>
        <taxon>Pleosporomycetidae</taxon>
        <taxon>Pleosporales</taxon>
        <taxon>Massarineae</taxon>
        <taxon>Lentitheciaceae</taxon>
        <taxon>Lentithecium</taxon>
    </lineage>
</organism>
<sequence>MAAGGRSLLLGPLLWLCARTVGAQTGKPVSIPPSQFWDGKDGPWSTFRIEVGSPPQQVRVLPGSDKSATWLVDAELCKNNKTLEEYDSCSEARGLVYRRNDSTTWNDVGNYELDTFLEQRVGLSGNALYGNDKITLGWSGDAGATVDNQSIAGFITDDFSLGSLSLSPRPTNFTDYNNPVPSLLENLRNMSEPIPSLSWSYAAGAYNLSPKVYGSLVIGGYDTSRFEPNNMTFPFGDDQSLSLQVAIQEITTNVTEDLLLSSGIVSYISTLVADVWLPIVVCQEFEKAFGLAWDNETQLYLLNDTLHKSLLEKNPEIRFKVGPQVSGGSITFNLPYWNFYHTATEDLGASGLFFPLKRAANDSQYVLGRTFLQSVYLSVDYERSTFNLSQALFPSSSSDTNITAVLPPLEKTTPGAGGGGNVSGKSGLSTGAIAGIAVGAGAVVAIVAVGAFLLYRRKQAKTKDPYELDGMDHLTAPAQEVDGGDRKYEIGPGLLHEFPGDMDPKAELPAGEKPVEADGTNHPIYEMPGEGKLVEMPGESRHSKTPSIPFFGLQNDELRGSQVAETRHGDEVVSPLSGHSSGTRSANLG</sequence>
<keyword evidence="6" id="KW-0645">Protease</keyword>
<keyword evidence="3" id="KW-0472">Membrane</keyword>
<feature type="region of interest" description="Disordered" evidence="2">
    <location>
        <begin position="477"/>
        <end position="589"/>
    </location>
</feature>
<dbReference type="AlphaFoldDB" id="A0A6G1JM88"/>
<evidence type="ECO:0000313" key="7">
    <source>
        <dbReference type="Proteomes" id="UP000799291"/>
    </source>
</evidence>
<comment type="similarity">
    <text evidence="1">Belongs to the peptidase A1 family.</text>
</comment>
<dbReference type="Pfam" id="PF00026">
    <property type="entry name" value="Asp"/>
    <property type="match status" value="1"/>
</dbReference>
<dbReference type="Gene3D" id="2.40.70.10">
    <property type="entry name" value="Acid Proteases"/>
    <property type="match status" value="2"/>
</dbReference>
<dbReference type="PANTHER" id="PTHR47966">
    <property type="entry name" value="BETA-SITE APP-CLEAVING ENZYME, ISOFORM A-RELATED"/>
    <property type="match status" value="1"/>
</dbReference>
<gene>
    <name evidence="6" type="ORF">K458DRAFT_381397</name>
</gene>
<evidence type="ECO:0000259" key="5">
    <source>
        <dbReference type="PROSITE" id="PS51767"/>
    </source>
</evidence>
<evidence type="ECO:0000256" key="4">
    <source>
        <dbReference type="SAM" id="SignalP"/>
    </source>
</evidence>
<keyword evidence="6" id="KW-0378">Hydrolase</keyword>
<feature type="compositionally biased region" description="Polar residues" evidence="2">
    <location>
        <begin position="577"/>
        <end position="589"/>
    </location>
</feature>
<dbReference type="GO" id="GO:0006508">
    <property type="term" value="P:proteolysis"/>
    <property type="evidence" value="ECO:0007669"/>
    <property type="project" value="UniProtKB-KW"/>
</dbReference>
<feature type="signal peptide" evidence="4">
    <location>
        <begin position="1"/>
        <end position="23"/>
    </location>
</feature>
<name>A0A6G1JM88_9PLEO</name>
<evidence type="ECO:0000256" key="3">
    <source>
        <dbReference type="SAM" id="Phobius"/>
    </source>
</evidence>
<dbReference type="InterPro" id="IPR001461">
    <property type="entry name" value="Aspartic_peptidase_A1"/>
</dbReference>
<feature type="domain" description="Peptidase A1" evidence="5">
    <location>
        <begin position="45"/>
        <end position="389"/>
    </location>
</feature>
<dbReference type="PANTHER" id="PTHR47966:SF51">
    <property type="entry name" value="BETA-SITE APP-CLEAVING ENZYME, ISOFORM A-RELATED"/>
    <property type="match status" value="1"/>
</dbReference>
<dbReference type="EMBL" id="MU005569">
    <property type="protein sequence ID" value="KAF2691548.1"/>
    <property type="molecule type" value="Genomic_DNA"/>
</dbReference>
<dbReference type="GO" id="GO:0004190">
    <property type="term" value="F:aspartic-type endopeptidase activity"/>
    <property type="evidence" value="ECO:0007669"/>
    <property type="project" value="InterPro"/>
</dbReference>
<evidence type="ECO:0000256" key="1">
    <source>
        <dbReference type="ARBA" id="ARBA00007447"/>
    </source>
</evidence>
<keyword evidence="7" id="KW-1185">Reference proteome</keyword>
<evidence type="ECO:0000256" key="2">
    <source>
        <dbReference type="SAM" id="MobiDB-lite"/>
    </source>
</evidence>
<dbReference type="GO" id="GO:0000324">
    <property type="term" value="C:fungal-type vacuole"/>
    <property type="evidence" value="ECO:0007669"/>
    <property type="project" value="TreeGrafter"/>
</dbReference>
<reference evidence="6" key="1">
    <citation type="journal article" date="2020" name="Stud. Mycol.">
        <title>101 Dothideomycetes genomes: a test case for predicting lifestyles and emergence of pathogens.</title>
        <authorList>
            <person name="Haridas S."/>
            <person name="Albert R."/>
            <person name="Binder M."/>
            <person name="Bloem J."/>
            <person name="Labutti K."/>
            <person name="Salamov A."/>
            <person name="Andreopoulos B."/>
            <person name="Baker S."/>
            <person name="Barry K."/>
            <person name="Bills G."/>
            <person name="Bluhm B."/>
            <person name="Cannon C."/>
            <person name="Castanera R."/>
            <person name="Culley D."/>
            <person name="Daum C."/>
            <person name="Ezra D."/>
            <person name="Gonzalez J."/>
            <person name="Henrissat B."/>
            <person name="Kuo A."/>
            <person name="Liang C."/>
            <person name="Lipzen A."/>
            <person name="Lutzoni F."/>
            <person name="Magnuson J."/>
            <person name="Mondo S."/>
            <person name="Nolan M."/>
            <person name="Ohm R."/>
            <person name="Pangilinan J."/>
            <person name="Park H.-J."/>
            <person name="Ramirez L."/>
            <person name="Alfaro M."/>
            <person name="Sun H."/>
            <person name="Tritt A."/>
            <person name="Yoshinaga Y."/>
            <person name="Zwiers L.-H."/>
            <person name="Turgeon B."/>
            <person name="Goodwin S."/>
            <person name="Spatafora J."/>
            <person name="Crous P."/>
            <person name="Grigoriev I."/>
        </authorList>
    </citation>
    <scope>NUCLEOTIDE SEQUENCE</scope>
    <source>
        <strain evidence="6">CBS 122367</strain>
    </source>
</reference>
<dbReference type="PROSITE" id="PS51767">
    <property type="entry name" value="PEPTIDASE_A1"/>
    <property type="match status" value="1"/>
</dbReference>
<dbReference type="PRINTS" id="PR00792">
    <property type="entry name" value="PEPSIN"/>
</dbReference>
<feature type="transmembrane region" description="Helical" evidence="3">
    <location>
        <begin position="432"/>
        <end position="455"/>
    </location>
</feature>